<dbReference type="EMBL" id="MHWW01000011">
    <property type="protein sequence ID" value="OHB14970.1"/>
    <property type="molecule type" value="Genomic_DNA"/>
</dbReference>
<dbReference type="EC" id="5.6.2.4" evidence="9"/>
<evidence type="ECO:0000256" key="6">
    <source>
        <dbReference type="ARBA" id="ARBA00023125"/>
    </source>
</evidence>
<dbReference type="InterPro" id="IPR013986">
    <property type="entry name" value="DExx_box_DNA_helicase_dom_sf"/>
</dbReference>
<feature type="domain" description="UvrD-like helicase ATP-binding" evidence="12">
    <location>
        <begin position="8"/>
        <end position="295"/>
    </location>
</feature>
<dbReference type="Gene3D" id="1.10.486.10">
    <property type="entry name" value="PCRA, domain 4"/>
    <property type="match status" value="1"/>
</dbReference>
<comment type="caution">
    <text evidence="14">The sequence shown here is derived from an EMBL/GenBank/DDBJ whole genome shotgun (WGS) entry which is preliminary data.</text>
</comment>
<proteinExistence type="inferred from homology"/>
<evidence type="ECO:0000256" key="2">
    <source>
        <dbReference type="ARBA" id="ARBA00022741"/>
    </source>
</evidence>
<reference evidence="14 15" key="1">
    <citation type="journal article" date="2016" name="Nat. Commun.">
        <title>Thousands of microbial genomes shed light on interconnected biogeochemical processes in an aquifer system.</title>
        <authorList>
            <person name="Anantharaman K."/>
            <person name="Brown C.T."/>
            <person name="Hug L.A."/>
            <person name="Sharon I."/>
            <person name="Castelle C.J."/>
            <person name="Probst A.J."/>
            <person name="Thomas B.C."/>
            <person name="Singh A."/>
            <person name="Wilkins M.J."/>
            <person name="Karaoz U."/>
            <person name="Brodie E.L."/>
            <person name="Williams K.H."/>
            <person name="Hubbard S.S."/>
            <person name="Banfield J.F."/>
        </authorList>
    </citation>
    <scope>NUCLEOTIDE SEQUENCE [LARGE SCALE GENOMIC DNA]</scope>
</reference>
<evidence type="ECO:0000256" key="10">
    <source>
        <dbReference type="ARBA" id="ARBA00048988"/>
    </source>
</evidence>
<dbReference type="PANTHER" id="PTHR11070:SF2">
    <property type="entry name" value="ATP-DEPENDENT DNA HELICASE SRS2"/>
    <property type="match status" value="1"/>
</dbReference>
<feature type="binding site" evidence="11">
    <location>
        <begin position="29"/>
        <end position="36"/>
    </location>
    <ligand>
        <name>ATP</name>
        <dbReference type="ChEBI" id="CHEBI:30616"/>
    </ligand>
</feature>
<gene>
    <name evidence="14" type="ORF">A2431_02895</name>
</gene>
<feature type="domain" description="UvrD-like helicase C-terminal" evidence="13">
    <location>
        <begin position="296"/>
        <end position="562"/>
    </location>
</feature>
<dbReference type="InterPro" id="IPR014016">
    <property type="entry name" value="UvrD-like_ATP-bd"/>
</dbReference>
<protein>
    <recommendedName>
        <fullName evidence="9">DNA 3'-5' helicase</fullName>
        <ecNumber evidence="9">5.6.2.4</ecNumber>
    </recommendedName>
</protein>
<dbReference type="InterPro" id="IPR000212">
    <property type="entry name" value="DNA_helicase_UvrD/REP"/>
</dbReference>
<dbReference type="Pfam" id="PF00580">
    <property type="entry name" value="UvrD-helicase"/>
    <property type="match status" value="1"/>
</dbReference>
<dbReference type="GO" id="GO:0043138">
    <property type="term" value="F:3'-5' DNA helicase activity"/>
    <property type="evidence" value="ECO:0007669"/>
    <property type="project" value="UniProtKB-EC"/>
</dbReference>
<evidence type="ECO:0000256" key="5">
    <source>
        <dbReference type="ARBA" id="ARBA00022840"/>
    </source>
</evidence>
<evidence type="ECO:0000256" key="9">
    <source>
        <dbReference type="ARBA" id="ARBA00034808"/>
    </source>
</evidence>
<dbReference type="InterPro" id="IPR014017">
    <property type="entry name" value="DNA_helicase_UvrD-like_C"/>
</dbReference>
<evidence type="ECO:0000256" key="11">
    <source>
        <dbReference type="PROSITE-ProRule" id="PRU00560"/>
    </source>
</evidence>
<dbReference type="Gene3D" id="1.10.10.160">
    <property type="match status" value="1"/>
</dbReference>
<organism evidence="14 15">
    <name type="scientific">Candidatus Zambryskibacteria bacterium RIFOXYC1_FULL_39_10</name>
    <dbReference type="NCBI Taxonomy" id="1802779"/>
    <lineage>
        <taxon>Bacteria</taxon>
        <taxon>Candidatus Zambryskiibacteriota</taxon>
    </lineage>
</organism>
<evidence type="ECO:0000256" key="3">
    <source>
        <dbReference type="ARBA" id="ARBA00022801"/>
    </source>
</evidence>
<evidence type="ECO:0000313" key="15">
    <source>
        <dbReference type="Proteomes" id="UP000177697"/>
    </source>
</evidence>
<keyword evidence="5 11" id="KW-0067">ATP-binding</keyword>
<name>A0A1G2V034_9BACT</name>
<comment type="catalytic activity">
    <reaction evidence="8">
        <text>Couples ATP hydrolysis with the unwinding of duplex DNA by translocating in the 3'-5' direction.</text>
        <dbReference type="EC" id="5.6.2.4"/>
    </reaction>
</comment>
<dbReference type="GO" id="GO:0005524">
    <property type="term" value="F:ATP binding"/>
    <property type="evidence" value="ECO:0007669"/>
    <property type="project" value="UniProtKB-UniRule"/>
</dbReference>
<dbReference type="GO" id="GO:0000725">
    <property type="term" value="P:recombinational repair"/>
    <property type="evidence" value="ECO:0007669"/>
    <property type="project" value="TreeGrafter"/>
</dbReference>
<evidence type="ECO:0000259" key="12">
    <source>
        <dbReference type="PROSITE" id="PS51198"/>
    </source>
</evidence>
<dbReference type="Pfam" id="PF13361">
    <property type="entry name" value="UvrD_C"/>
    <property type="match status" value="1"/>
</dbReference>
<dbReference type="GO" id="GO:0003677">
    <property type="term" value="F:DNA binding"/>
    <property type="evidence" value="ECO:0007669"/>
    <property type="project" value="UniProtKB-KW"/>
</dbReference>
<keyword evidence="3 11" id="KW-0378">Hydrolase</keyword>
<dbReference type="GO" id="GO:0016887">
    <property type="term" value="F:ATP hydrolysis activity"/>
    <property type="evidence" value="ECO:0007669"/>
    <property type="project" value="RHEA"/>
</dbReference>
<dbReference type="AlphaFoldDB" id="A0A1G2V034"/>
<dbReference type="Proteomes" id="UP000177697">
    <property type="component" value="Unassembled WGS sequence"/>
</dbReference>
<keyword evidence="7" id="KW-0413">Isomerase</keyword>
<dbReference type="SUPFAM" id="SSF52540">
    <property type="entry name" value="P-loop containing nucleoside triphosphate hydrolases"/>
    <property type="match status" value="1"/>
</dbReference>
<evidence type="ECO:0000256" key="7">
    <source>
        <dbReference type="ARBA" id="ARBA00023235"/>
    </source>
</evidence>
<keyword evidence="4 11" id="KW-0347">Helicase</keyword>
<dbReference type="GO" id="GO:0005829">
    <property type="term" value="C:cytosol"/>
    <property type="evidence" value="ECO:0007669"/>
    <property type="project" value="TreeGrafter"/>
</dbReference>
<keyword evidence="2 11" id="KW-0547">Nucleotide-binding</keyword>
<sequence>MEEKNKFFELNEAQRKAVEATEGPLLVLAGAGAGKTKTITYRILNLIQKGVAPENILAVTFTNKAAKEMGERITKLLGDTAEINRPISIKGKPFVATFHGLGAYIIKENFREAGVKKYFSIYDRDDSKRIVKASLVKNGYDPKQFEPGKILGIISREKGNFVSVEEYSQKAGGEYFGGIVFKVWQDYEIDLRKENALDFDDLLLVSAKLLQKEEIRKFYSEKWKYIHIDEYQDTNKVQYQIAEAIAREHQNICAVGDVDQNIYTWRNASIKNILHFEKDYKNSQLVVLEENYRSTKTILEVANRIIEKNKLRMERKLVTQNAEGDKVGIFEALTENHEAVFVVEKIKELQKNGVPLSEIAVLYRANFQSRVLEEEFLSKNVPYQVLGTRFFERKEVKDILAFVRFCLNPDSISDLKRIINVPPRGIGKTTLLKIVEGKEDSLPAAMKIKMGNFRVLLRRIKNFALGNPPSKTILYIAEEVGLNKNLEKSEEGTERIENIKELAALASRYDKLFAPNDIEIGGNSWEEGIQKLLEDTSLASDQDGDKEEKDGARLMTVHASKGLEFSYVFITGLEEGLFPHDRNNDENVSDEEAEEERRLFYVAITRAKKKLFLSYAQSRTIFGNRGSNIPSEFVLEIPDEFLEHEFLDYTPKHKPLLHIEF</sequence>
<dbReference type="PANTHER" id="PTHR11070">
    <property type="entry name" value="UVRD / RECB / PCRA DNA HELICASE FAMILY MEMBER"/>
    <property type="match status" value="1"/>
</dbReference>
<comment type="similarity">
    <text evidence="1">Belongs to the helicase family. UvrD subfamily.</text>
</comment>
<evidence type="ECO:0000313" key="14">
    <source>
        <dbReference type="EMBL" id="OHB14970.1"/>
    </source>
</evidence>
<dbReference type="CDD" id="cd17932">
    <property type="entry name" value="DEXQc_UvrD"/>
    <property type="match status" value="1"/>
</dbReference>
<evidence type="ECO:0000256" key="1">
    <source>
        <dbReference type="ARBA" id="ARBA00009922"/>
    </source>
</evidence>
<evidence type="ECO:0000256" key="4">
    <source>
        <dbReference type="ARBA" id="ARBA00022806"/>
    </source>
</evidence>
<comment type="catalytic activity">
    <reaction evidence="10">
        <text>ATP + H2O = ADP + phosphate + H(+)</text>
        <dbReference type="Rhea" id="RHEA:13065"/>
        <dbReference type="ChEBI" id="CHEBI:15377"/>
        <dbReference type="ChEBI" id="CHEBI:15378"/>
        <dbReference type="ChEBI" id="CHEBI:30616"/>
        <dbReference type="ChEBI" id="CHEBI:43474"/>
        <dbReference type="ChEBI" id="CHEBI:456216"/>
        <dbReference type="EC" id="5.6.2.4"/>
    </reaction>
</comment>
<dbReference type="PROSITE" id="PS51217">
    <property type="entry name" value="UVRD_HELICASE_CTER"/>
    <property type="match status" value="1"/>
</dbReference>
<dbReference type="PROSITE" id="PS51198">
    <property type="entry name" value="UVRD_HELICASE_ATP_BIND"/>
    <property type="match status" value="1"/>
</dbReference>
<accession>A0A1G2V034</accession>
<evidence type="ECO:0000256" key="8">
    <source>
        <dbReference type="ARBA" id="ARBA00034617"/>
    </source>
</evidence>
<dbReference type="Gene3D" id="3.40.50.300">
    <property type="entry name" value="P-loop containing nucleotide triphosphate hydrolases"/>
    <property type="match status" value="2"/>
</dbReference>
<keyword evidence="6" id="KW-0238">DNA-binding</keyword>
<evidence type="ECO:0000259" key="13">
    <source>
        <dbReference type="PROSITE" id="PS51217"/>
    </source>
</evidence>
<dbReference type="CDD" id="cd18807">
    <property type="entry name" value="SF1_C_UvrD"/>
    <property type="match status" value="1"/>
</dbReference>
<dbReference type="InterPro" id="IPR027417">
    <property type="entry name" value="P-loop_NTPase"/>
</dbReference>
<dbReference type="GO" id="GO:0033202">
    <property type="term" value="C:DNA helicase complex"/>
    <property type="evidence" value="ECO:0007669"/>
    <property type="project" value="TreeGrafter"/>
</dbReference>